<gene>
    <name evidence="2" type="ORF">LSAA_3672</name>
</gene>
<keyword evidence="3" id="KW-1185">Reference proteome</keyword>
<accession>A0A7R8CGM8</accession>
<dbReference type="Pfam" id="PF26051">
    <property type="entry name" value="PWI_ABCF3"/>
    <property type="match status" value="1"/>
</dbReference>
<dbReference type="EMBL" id="HG994591">
    <property type="protein sequence ID" value="CAF2817501.1"/>
    <property type="molecule type" value="Genomic_DNA"/>
</dbReference>
<protein>
    <submittedName>
        <fullName evidence="2">(salmon louse) hypothetical protein</fullName>
    </submittedName>
</protein>
<name>A0A7R8CGM8_LEPSM</name>
<dbReference type="AlphaFoldDB" id="A0A7R8CGM8"/>
<reference evidence="2" key="1">
    <citation type="submission" date="2021-02" db="EMBL/GenBank/DDBJ databases">
        <authorList>
            <person name="Bekaert M."/>
        </authorList>
    </citation>
    <scope>NUCLEOTIDE SEQUENCE</scope>
    <source>
        <strain evidence="2">IoA-00</strain>
    </source>
</reference>
<evidence type="ECO:0000313" key="2">
    <source>
        <dbReference type="EMBL" id="CAF2817501.1"/>
    </source>
</evidence>
<feature type="domain" description="ABCF3 PWI-like helical bundle" evidence="1">
    <location>
        <begin position="86"/>
        <end position="142"/>
    </location>
</feature>
<dbReference type="Proteomes" id="UP000675881">
    <property type="component" value="Chromosome 12"/>
</dbReference>
<evidence type="ECO:0000259" key="1">
    <source>
        <dbReference type="Pfam" id="PF26051"/>
    </source>
</evidence>
<sequence length="184" mass="20072">MEDCYKLSDSRYYFKTIKTEYVDSDGNYIIEIIIDEDHMDMDTSIVDPDQMDTNIVLLSPKNESINSTHDHPDDDNLFNMETQNDQSEVLEYCEGVLWRCGEDLESGSEVYDALGELLEELLPGEAEAEIRALCDELYGLLGLRTGKSRPGEGVLCLESGGSGVSELCSPICPGGKSGGGGGPG</sequence>
<evidence type="ECO:0000313" key="3">
    <source>
        <dbReference type="Proteomes" id="UP000675881"/>
    </source>
</evidence>
<organism evidence="2 3">
    <name type="scientific">Lepeophtheirus salmonis</name>
    <name type="common">Salmon louse</name>
    <name type="synonym">Caligus salmonis</name>
    <dbReference type="NCBI Taxonomy" id="72036"/>
    <lineage>
        <taxon>Eukaryota</taxon>
        <taxon>Metazoa</taxon>
        <taxon>Ecdysozoa</taxon>
        <taxon>Arthropoda</taxon>
        <taxon>Crustacea</taxon>
        <taxon>Multicrustacea</taxon>
        <taxon>Hexanauplia</taxon>
        <taxon>Copepoda</taxon>
        <taxon>Siphonostomatoida</taxon>
        <taxon>Caligidae</taxon>
        <taxon>Lepeophtheirus</taxon>
    </lineage>
</organism>
<dbReference type="OrthoDB" id="2110130at2759"/>
<dbReference type="InterPro" id="IPR058770">
    <property type="entry name" value="PWI_ABCF3"/>
</dbReference>
<proteinExistence type="predicted"/>